<proteinExistence type="inferred from homology"/>
<evidence type="ECO:0000313" key="9">
    <source>
        <dbReference type="EMBL" id="PYI04255.1"/>
    </source>
</evidence>
<gene>
    <name evidence="9" type="ORF">BO78DRAFT_388704</name>
</gene>
<dbReference type="Pfam" id="PF09649">
    <property type="entry name" value="CHZ"/>
    <property type="match status" value="1"/>
</dbReference>
<comment type="subunit">
    <text evidence="6">Forms a heterotrimer with H2A.Z-H2B, stabilizing the association of the histone dimer. Also, with a lower affinity, forms a heterotrimer with H2A-H2B.</text>
</comment>
<dbReference type="STRING" id="1448318.A0A319E817"/>
<evidence type="ECO:0000256" key="4">
    <source>
        <dbReference type="ARBA" id="ARBA00023186"/>
    </source>
</evidence>
<dbReference type="VEuPathDB" id="FungiDB:BO78DRAFT_388704"/>
<protein>
    <recommendedName>
        <fullName evidence="8">Histone chaperone domain-containing protein</fullName>
    </recommendedName>
</protein>
<dbReference type="EMBL" id="KZ826371">
    <property type="protein sequence ID" value="PYI04255.1"/>
    <property type="molecule type" value="Genomic_DNA"/>
</dbReference>
<feature type="compositionally biased region" description="Polar residues" evidence="7">
    <location>
        <begin position="70"/>
        <end position="79"/>
    </location>
</feature>
<evidence type="ECO:0000313" key="10">
    <source>
        <dbReference type="Proteomes" id="UP000248423"/>
    </source>
</evidence>
<dbReference type="SMART" id="SM01082">
    <property type="entry name" value="CHZ"/>
    <property type="match status" value="1"/>
</dbReference>
<name>A0A319E817_ASPSB</name>
<keyword evidence="5" id="KW-0539">Nucleus</keyword>
<feature type="domain" description="Histone chaperone" evidence="8">
    <location>
        <begin position="88"/>
        <end position="125"/>
    </location>
</feature>
<reference evidence="9 10" key="1">
    <citation type="submission" date="2018-02" db="EMBL/GenBank/DDBJ databases">
        <title>The genomes of Aspergillus section Nigri reveals drivers in fungal speciation.</title>
        <authorList>
            <consortium name="DOE Joint Genome Institute"/>
            <person name="Vesth T.C."/>
            <person name="Nybo J."/>
            <person name="Theobald S."/>
            <person name="Brandl J."/>
            <person name="Frisvad J.C."/>
            <person name="Nielsen K.F."/>
            <person name="Lyhne E.K."/>
            <person name="Kogle M.E."/>
            <person name="Kuo A."/>
            <person name="Riley R."/>
            <person name="Clum A."/>
            <person name="Nolan M."/>
            <person name="Lipzen A."/>
            <person name="Salamov A."/>
            <person name="Henrissat B."/>
            <person name="Wiebenga A."/>
            <person name="De vries R.P."/>
            <person name="Grigoriev I.V."/>
            <person name="Mortensen U.H."/>
            <person name="Andersen M.R."/>
            <person name="Baker S.E."/>
        </authorList>
    </citation>
    <scope>NUCLEOTIDE SEQUENCE [LARGE SCALE GENOMIC DNA]</scope>
    <source>
        <strain evidence="9 10">CBS 121057</strain>
    </source>
</reference>
<keyword evidence="4" id="KW-0143">Chaperone</keyword>
<feature type="compositionally biased region" description="Acidic residues" evidence="7">
    <location>
        <begin position="127"/>
        <end position="152"/>
    </location>
</feature>
<feature type="region of interest" description="Disordered" evidence="7">
    <location>
        <begin position="1"/>
        <end position="152"/>
    </location>
</feature>
<accession>A0A319E817</accession>
<evidence type="ECO:0000256" key="2">
    <source>
        <dbReference type="ARBA" id="ARBA00004123"/>
    </source>
</evidence>
<keyword evidence="10" id="KW-1185">Reference proteome</keyword>
<comment type="subcellular location">
    <subcellularLocation>
        <location evidence="2">Nucleus</location>
    </subcellularLocation>
</comment>
<evidence type="ECO:0000256" key="3">
    <source>
        <dbReference type="ARBA" id="ARBA00008057"/>
    </source>
</evidence>
<feature type="compositionally biased region" description="Basic and acidic residues" evidence="7">
    <location>
        <begin position="29"/>
        <end position="38"/>
    </location>
</feature>
<comment type="function">
    <text evidence="1">Forms a chaperone-bound H2A.Z-H2B complex that acts as a source for SWR1 complex-dependent H2A to H2A.Z histone replacement in chromatin.</text>
</comment>
<dbReference type="AlphaFoldDB" id="A0A319E817"/>
<feature type="compositionally biased region" description="Polar residues" evidence="7">
    <location>
        <begin position="1"/>
        <end position="15"/>
    </location>
</feature>
<dbReference type="InterPro" id="IPR019098">
    <property type="entry name" value="Histone_chaperone_domain_CHZ"/>
</dbReference>
<dbReference type="GO" id="GO:0005634">
    <property type="term" value="C:nucleus"/>
    <property type="evidence" value="ECO:0007669"/>
    <property type="project" value="UniProtKB-SubCell"/>
</dbReference>
<feature type="compositionally biased region" description="Acidic residues" evidence="7">
    <location>
        <begin position="39"/>
        <end position="54"/>
    </location>
</feature>
<dbReference type="Proteomes" id="UP000248423">
    <property type="component" value="Unassembled WGS sequence"/>
</dbReference>
<dbReference type="OrthoDB" id="4174291at2759"/>
<comment type="similarity">
    <text evidence="3">Belongs to the CHZ1 family.</text>
</comment>
<organism evidence="9 10">
    <name type="scientific">Aspergillus sclerotiicarbonarius (strain CBS 121057 / IBT 28362)</name>
    <dbReference type="NCBI Taxonomy" id="1448318"/>
    <lineage>
        <taxon>Eukaryota</taxon>
        <taxon>Fungi</taxon>
        <taxon>Dikarya</taxon>
        <taxon>Ascomycota</taxon>
        <taxon>Pezizomycotina</taxon>
        <taxon>Eurotiomycetes</taxon>
        <taxon>Eurotiomycetidae</taxon>
        <taxon>Eurotiales</taxon>
        <taxon>Aspergillaceae</taxon>
        <taxon>Aspergillus</taxon>
        <taxon>Aspergillus subgen. Circumdati</taxon>
    </lineage>
</organism>
<evidence type="ECO:0000256" key="5">
    <source>
        <dbReference type="ARBA" id="ARBA00023242"/>
    </source>
</evidence>
<sequence length="152" mass="16544">MGDNNQATTGYTPGSNAPDAAAWGKGKGKATDPAREMRMDDDESEESEGEEMLDEGTILHPTVLPLDSVLSHTSSNHTNLVPRVADEDEDNDSLEPISADNIISGGRRTRGKNIDFQQAAEKLKADEMDDDDDEDDDYVGAADEDDDNKMRD</sequence>
<evidence type="ECO:0000256" key="7">
    <source>
        <dbReference type="SAM" id="MobiDB-lite"/>
    </source>
</evidence>
<evidence type="ECO:0000256" key="1">
    <source>
        <dbReference type="ARBA" id="ARBA00002212"/>
    </source>
</evidence>
<evidence type="ECO:0000259" key="8">
    <source>
        <dbReference type="SMART" id="SM01082"/>
    </source>
</evidence>
<evidence type="ECO:0000256" key="6">
    <source>
        <dbReference type="ARBA" id="ARBA00025877"/>
    </source>
</evidence>